<proteinExistence type="predicted"/>
<dbReference type="InterPro" id="IPR044824">
    <property type="entry name" value="MAIN-like"/>
</dbReference>
<dbReference type="STRING" id="906689.A0A2I0VC20"/>
<dbReference type="PANTHER" id="PTHR46033">
    <property type="entry name" value="PROTEIN MAIN-LIKE 2"/>
    <property type="match status" value="1"/>
</dbReference>
<dbReference type="PANTHER" id="PTHR46033:SF8">
    <property type="entry name" value="PROTEIN MAINTENANCE OF MERISTEMS-LIKE"/>
    <property type="match status" value="1"/>
</dbReference>
<dbReference type="Pfam" id="PF10536">
    <property type="entry name" value="PMD"/>
    <property type="match status" value="1"/>
</dbReference>
<dbReference type="InterPro" id="IPR019557">
    <property type="entry name" value="AminoTfrase-like_pln_mobile"/>
</dbReference>
<dbReference type="AlphaFoldDB" id="A0A2I0VC20"/>
<dbReference type="EMBL" id="KZ504888">
    <property type="protein sequence ID" value="PKU60947.1"/>
    <property type="molecule type" value="Genomic_DNA"/>
</dbReference>
<reference evidence="2 3" key="1">
    <citation type="journal article" date="2016" name="Sci. Rep.">
        <title>The Dendrobium catenatum Lindl. genome sequence provides insights into polysaccharide synthase, floral development and adaptive evolution.</title>
        <authorList>
            <person name="Zhang G.Q."/>
            <person name="Xu Q."/>
            <person name="Bian C."/>
            <person name="Tsai W.C."/>
            <person name="Yeh C.M."/>
            <person name="Liu K.W."/>
            <person name="Yoshida K."/>
            <person name="Zhang L.S."/>
            <person name="Chang S.B."/>
            <person name="Chen F."/>
            <person name="Shi Y."/>
            <person name="Su Y.Y."/>
            <person name="Zhang Y.Q."/>
            <person name="Chen L.J."/>
            <person name="Yin Y."/>
            <person name="Lin M."/>
            <person name="Huang H."/>
            <person name="Deng H."/>
            <person name="Wang Z.W."/>
            <person name="Zhu S.L."/>
            <person name="Zhao X."/>
            <person name="Deng C."/>
            <person name="Niu S.C."/>
            <person name="Huang J."/>
            <person name="Wang M."/>
            <person name="Liu G.H."/>
            <person name="Yang H.J."/>
            <person name="Xiao X.J."/>
            <person name="Hsiao Y.Y."/>
            <person name="Wu W.L."/>
            <person name="Chen Y.Y."/>
            <person name="Mitsuda N."/>
            <person name="Ohme-Takagi M."/>
            <person name="Luo Y.B."/>
            <person name="Van de Peer Y."/>
            <person name="Liu Z.J."/>
        </authorList>
    </citation>
    <scope>NUCLEOTIDE SEQUENCE [LARGE SCALE GENOMIC DNA]</scope>
    <source>
        <tissue evidence="2">The whole plant</tissue>
    </source>
</reference>
<accession>A0A2I0VC20</accession>
<protein>
    <submittedName>
        <fullName evidence="2">Serine/threonine-protein phosphatase 7 long form like</fullName>
    </submittedName>
</protein>
<reference evidence="2 3" key="2">
    <citation type="journal article" date="2017" name="Nature">
        <title>The Apostasia genome and the evolution of orchids.</title>
        <authorList>
            <person name="Zhang G.Q."/>
            <person name="Liu K.W."/>
            <person name="Li Z."/>
            <person name="Lohaus R."/>
            <person name="Hsiao Y.Y."/>
            <person name="Niu S.C."/>
            <person name="Wang J.Y."/>
            <person name="Lin Y.C."/>
            <person name="Xu Q."/>
            <person name="Chen L.J."/>
            <person name="Yoshida K."/>
            <person name="Fujiwara S."/>
            <person name="Wang Z.W."/>
            <person name="Zhang Y.Q."/>
            <person name="Mitsuda N."/>
            <person name="Wang M."/>
            <person name="Liu G.H."/>
            <person name="Pecoraro L."/>
            <person name="Huang H.X."/>
            <person name="Xiao X.J."/>
            <person name="Lin M."/>
            <person name="Wu X.Y."/>
            <person name="Wu W.L."/>
            <person name="Chen Y.Y."/>
            <person name="Chang S.B."/>
            <person name="Sakamoto S."/>
            <person name="Ohme-Takagi M."/>
            <person name="Yagi M."/>
            <person name="Zeng S.J."/>
            <person name="Shen C.Y."/>
            <person name="Yeh C.M."/>
            <person name="Luo Y.B."/>
            <person name="Tsai W.C."/>
            <person name="Van de Peer Y."/>
            <person name="Liu Z.J."/>
        </authorList>
    </citation>
    <scope>NUCLEOTIDE SEQUENCE [LARGE SCALE GENOMIC DNA]</scope>
    <source>
        <tissue evidence="2">The whole plant</tissue>
    </source>
</reference>
<dbReference type="Proteomes" id="UP000233837">
    <property type="component" value="Unassembled WGS sequence"/>
</dbReference>
<sequence>MGSSQFESILPLRWLRWTFYRDSYEQLAPGSFLHHVRAYILFMIGCFFISDTSRSHVSLQWLPLLMVVDSFGQISIGTAVLAHLYRELCNATRPTRTYIAGCVALL</sequence>
<evidence type="ECO:0000313" key="2">
    <source>
        <dbReference type="EMBL" id="PKU60947.1"/>
    </source>
</evidence>
<dbReference type="GO" id="GO:0010073">
    <property type="term" value="P:meristem maintenance"/>
    <property type="evidence" value="ECO:0007669"/>
    <property type="project" value="InterPro"/>
</dbReference>
<keyword evidence="3" id="KW-1185">Reference proteome</keyword>
<organism evidence="2 3">
    <name type="scientific">Dendrobium catenatum</name>
    <dbReference type="NCBI Taxonomy" id="906689"/>
    <lineage>
        <taxon>Eukaryota</taxon>
        <taxon>Viridiplantae</taxon>
        <taxon>Streptophyta</taxon>
        <taxon>Embryophyta</taxon>
        <taxon>Tracheophyta</taxon>
        <taxon>Spermatophyta</taxon>
        <taxon>Magnoliopsida</taxon>
        <taxon>Liliopsida</taxon>
        <taxon>Asparagales</taxon>
        <taxon>Orchidaceae</taxon>
        <taxon>Epidendroideae</taxon>
        <taxon>Malaxideae</taxon>
        <taxon>Dendrobiinae</taxon>
        <taxon>Dendrobium</taxon>
    </lineage>
</organism>
<feature type="domain" description="Aminotransferase-like plant mobile" evidence="1">
    <location>
        <begin position="10"/>
        <end position="106"/>
    </location>
</feature>
<evidence type="ECO:0000313" key="3">
    <source>
        <dbReference type="Proteomes" id="UP000233837"/>
    </source>
</evidence>
<evidence type="ECO:0000259" key="1">
    <source>
        <dbReference type="Pfam" id="PF10536"/>
    </source>
</evidence>
<gene>
    <name evidence="2" type="ORF">MA16_Dca028745</name>
</gene>
<name>A0A2I0VC20_9ASPA</name>